<keyword evidence="6 10" id="KW-0368">Histidine biosynthesis</keyword>
<comment type="caution">
    <text evidence="12">The sequence shown here is derived from an EMBL/GenBank/DDBJ whole genome shotgun (WGS) entry which is preliminary data.</text>
</comment>
<accession>A0ABS5MGL5</accession>
<evidence type="ECO:0000256" key="8">
    <source>
        <dbReference type="ARBA" id="ARBA00047838"/>
    </source>
</evidence>
<evidence type="ECO:0000313" key="13">
    <source>
        <dbReference type="Proteomes" id="UP000681870"/>
    </source>
</evidence>
<sequence length="201" mass="22220">MIAIIDYGAGNIKSLQFTLSQLNLENTLTQDEALIRNSQAIILPGVGSFQDAMKELKRAGLDKIIREEASTGKPILGICLGMQLFYQTSDEGGHSDGLGLLEGHIERIPSSVKVPHMGWNTLQLRKGDDITMNLPDNAYVYFVHSYFANKVDGNDVIGSCTYGTEIPVLVQKDNIIGMQFHPEKSSEVGLQLLNNFKEMYL</sequence>
<dbReference type="InterPro" id="IPR029062">
    <property type="entry name" value="Class_I_gatase-like"/>
</dbReference>
<comment type="catalytic activity">
    <reaction evidence="9 10">
        <text>L-glutamine + H2O = L-glutamate + NH4(+)</text>
        <dbReference type="Rhea" id="RHEA:15889"/>
        <dbReference type="ChEBI" id="CHEBI:15377"/>
        <dbReference type="ChEBI" id="CHEBI:28938"/>
        <dbReference type="ChEBI" id="CHEBI:29985"/>
        <dbReference type="ChEBI" id="CHEBI:58359"/>
        <dbReference type="EC" id="3.5.1.2"/>
    </reaction>
</comment>
<evidence type="ECO:0000256" key="4">
    <source>
        <dbReference type="ARBA" id="ARBA00022801"/>
    </source>
</evidence>
<evidence type="ECO:0000256" key="3">
    <source>
        <dbReference type="ARBA" id="ARBA00022605"/>
    </source>
</evidence>
<evidence type="ECO:0000256" key="2">
    <source>
        <dbReference type="ARBA" id="ARBA00011152"/>
    </source>
</evidence>
<dbReference type="HAMAP" id="MF_00278">
    <property type="entry name" value="HisH"/>
    <property type="match status" value="1"/>
</dbReference>
<dbReference type="Pfam" id="PF00117">
    <property type="entry name" value="GATase"/>
    <property type="match status" value="1"/>
</dbReference>
<evidence type="ECO:0000256" key="10">
    <source>
        <dbReference type="HAMAP-Rule" id="MF_00278"/>
    </source>
</evidence>
<comment type="subcellular location">
    <subcellularLocation>
        <location evidence="10">Cytoplasm</location>
    </subcellularLocation>
</comment>
<dbReference type="Gene3D" id="3.40.50.880">
    <property type="match status" value="1"/>
</dbReference>
<dbReference type="PANTHER" id="PTHR42701">
    <property type="entry name" value="IMIDAZOLE GLYCEROL PHOSPHATE SYNTHASE SUBUNIT HISH"/>
    <property type="match status" value="1"/>
</dbReference>
<dbReference type="PROSITE" id="PS51273">
    <property type="entry name" value="GATASE_TYPE_1"/>
    <property type="match status" value="1"/>
</dbReference>
<dbReference type="CDD" id="cd01748">
    <property type="entry name" value="GATase1_IGP_Synthase"/>
    <property type="match status" value="1"/>
</dbReference>
<keyword evidence="13" id="KW-1185">Reference proteome</keyword>
<evidence type="ECO:0000256" key="7">
    <source>
        <dbReference type="ARBA" id="ARBA00023239"/>
    </source>
</evidence>
<dbReference type="PANTHER" id="PTHR42701:SF1">
    <property type="entry name" value="IMIDAZOLE GLYCEROL PHOSPHATE SYNTHASE SUBUNIT HISH"/>
    <property type="match status" value="1"/>
</dbReference>
<evidence type="ECO:0000256" key="6">
    <source>
        <dbReference type="ARBA" id="ARBA00023102"/>
    </source>
</evidence>
<feature type="active site" description="Nucleophile" evidence="10">
    <location>
        <position position="79"/>
    </location>
</feature>
<dbReference type="EMBL" id="JAGXBY010000005">
    <property type="protein sequence ID" value="MBS3681477.1"/>
    <property type="molecule type" value="Genomic_DNA"/>
</dbReference>
<comment type="function">
    <text evidence="10">IGPS catalyzes the conversion of PRFAR and glutamine to IGP, AICAR and glutamate. The HisH subunit catalyzes the hydrolysis of glutamine to glutamate and ammonia as part of the synthesis of IGP and AICAR. The resulting ammonia molecule is channeled to the active site of HisF.</text>
</comment>
<evidence type="ECO:0000259" key="11">
    <source>
        <dbReference type="Pfam" id="PF00117"/>
    </source>
</evidence>
<keyword evidence="5 10" id="KW-0315">Glutamine amidotransferase</keyword>
<keyword evidence="7 10" id="KW-0456">Lyase</keyword>
<evidence type="ECO:0000256" key="9">
    <source>
        <dbReference type="ARBA" id="ARBA00049534"/>
    </source>
</evidence>
<gene>
    <name evidence="10 12" type="primary">hisH</name>
    <name evidence="12" type="ORF">KGF86_14845</name>
</gene>
<feature type="active site" evidence="10">
    <location>
        <position position="183"/>
    </location>
</feature>
<reference evidence="12 13" key="1">
    <citation type="submission" date="2021-05" db="EMBL/GenBank/DDBJ databases">
        <title>Ornithinibacillus massiliensis sp. nov.</title>
        <authorList>
            <person name="Iwaza R."/>
            <person name="Lagier J.-C."/>
            <person name="Raoult D."/>
        </authorList>
    </citation>
    <scope>NUCLEOTIDE SEQUENCE [LARGE SCALE GENOMIC DNA]</scope>
    <source>
        <strain evidence="12 13">Marseille-P3601</strain>
    </source>
</reference>
<feature type="domain" description="Glutamine amidotransferase" evidence="11">
    <location>
        <begin position="4"/>
        <end position="196"/>
    </location>
</feature>
<organism evidence="12 13">
    <name type="scientific">Ornithinibacillus massiliensis</name>
    <dbReference type="NCBI Taxonomy" id="1944633"/>
    <lineage>
        <taxon>Bacteria</taxon>
        <taxon>Bacillati</taxon>
        <taxon>Bacillota</taxon>
        <taxon>Bacilli</taxon>
        <taxon>Bacillales</taxon>
        <taxon>Bacillaceae</taxon>
        <taxon>Ornithinibacillus</taxon>
    </lineage>
</organism>
<dbReference type="Proteomes" id="UP000681870">
    <property type="component" value="Unassembled WGS sequence"/>
</dbReference>
<evidence type="ECO:0000313" key="12">
    <source>
        <dbReference type="EMBL" id="MBS3681477.1"/>
    </source>
</evidence>
<name>A0ABS5MGL5_9BACI</name>
<dbReference type="EC" id="4.3.2.10" evidence="10"/>
<dbReference type="SUPFAM" id="SSF52317">
    <property type="entry name" value="Class I glutamine amidotransferase-like"/>
    <property type="match status" value="1"/>
</dbReference>
<comment type="subunit">
    <text evidence="2 10">Heterodimer of HisH and HisF.</text>
</comment>
<keyword evidence="3 10" id="KW-0028">Amino-acid biosynthesis</keyword>
<comment type="pathway">
    <text evidence="1 10">Amino-acid biosynthesis; L-histidine biosynthesis; L-histidine from 5-phospho-alpha-D-ribose 1-diphosphate: step 5/9.</text>
</comment>
<dbReference type="InterPro" id="IPR017926">
    <property type="entry name" value="GATASE"/>
</dbReference>
<comment type="catalytic activity">
    <reaction evidence="8 10">
        <text>5-[(5-phospho-1-deoxy-D-ribulos-1-ylimino)methylamino]-1-(5-phospho-beta-D-ribosyl)imidazole-4-carboxamide + L-glutamine = D-erythro-1-(imidazol-4-yl)glycerol 3-phosphate + 5-amino-1-(5-phospho-beta-D-ribosyl)imidazole-4-carboxamide + L-glutamate + H(+)</text>
        <dbReference type="Rhea" id="RHEA:24793"/>
        <dbReference type="ChEBI" id="CHEBI:15378"/>
        <dbReference type="ChEBI" id="CHEBI:29985"/>
        <dbReference type="ChEBI" id="CHEBI:58278"/>
        <dbReference type="ChEBI" id="CHEBI:58359"/>
        <dbReference type="ChEBI" id="CHEBI:58475"/>
        <dbReference type="ChEBI" id="CHEBI:58525"/>
        <dbReference type="EC" id="4.3.2.10"/>
    </reaction>
</comment>
<dbReference type="EC" id="3.5.1.2" evidence="10"/>
<keyword evidence="10" id="KW-0963">Cytoplasm</keyword>
<feature type="active site" evidence="10">
    <location>
        <position position="181"/>
    </location>
</feature>
<dbReference type="RefSeq" id="WP_211742338.1">
    <property type="nucleotide sequence ID" value="NZ_JAGXBY010000005.1"/>
</dbReference>
<proteinExistence type="inferred from homology"/>
<keyword evidence="4 10" id="KW-0378">Hydrolase</keyword>
<dbReference type="InterPro" id="IPR010139">
    <property type="entry name" value="Imidazole-glycPsynth_HisH"/>
</dbReference>
<evidence type="ECO:0000256" key="1">
    <source>
        <dbReference type="ARBA" id="ARBA00005091"/>
    </source>
</evidence>
<dbReference type="NCBIfam" id="TIGR01855">
    <property type="entry name" value="IMP_synth_hisH"/>
    <property type="match status" value="1"/>
</dbReference>
<protein>
    <recommendedName>
        <fullName evidence="10">Imidazole glycerol phosphate synthase subunit HisH</fullName>
        <ecNumber evidence="10">4.3.2.10</ecNumber>
    </recommendedName>
    <alternativeName>
        <fullName evidence="10">IGP synthase glutaminase subunit</fullName>
        <ecNumber evidence="10">3.5.1.2</ecNumber>
    </alternativeName>
    <alternativeName>
        <fullName evidence="10">IGP synthase subunit HisH</fullName>
    </alternativeName>
    <alternativeName>
        <fullName evidence="10">ImGP synthase subunit HisH</fullName>
        <shortName evidence="10">IGPS subunit HisH</shortName>
    </alternativeName>
</protein>
<evidence type="ECO:0000256" key="5">
    <source>
        <dbReference type="ARBA" id="ARBA00022962"/>
    </source>
</evidence>
<dbReference type="PIRSF" id="PIRSF000495">
    <property type="entry name" value="Amidotransf_hisH"/>
    <property type="match status" value="1"/>
</dbReference>